<evidence type="ECO:0000256" key="1">
    <source>
        <dbReference type="SAM" id="Phobius"/>
    </source>
</evidence>
<feature type="transmembrane region" description="Helical" evidence="1">
    <location>
        <begin position="396"/>
        <end position="416"/>
    </location>
</feature>
<keyword evidence="1" id="KW-0812">Transmembrane</keyword>
<dbReference type="AlphaFoldDB" id="G7ZB60"/>
<dbReference type="Proteomes" id="UP000005667">
    <property type="component" value="Plasmid AZO_p1"/>
</dbReference>
<reference evidence="3" key="1">
    <citation type="journal article" date="2011" name="PLoS Genet.">
        <title>Azospirillum genomes reveal transition of bacteria from aquatic to terrestrial environments.</title>
        <authorList>
            <person name="Wisniewski-Dye F."/>
            <person name="Borziak K."/>
            <person name="Khalsa-Moyers G."/>
            <person name="Alexandre G."/>
            <person name="Sukharnikov L.O."/>
            <person name="Wuichet K."/>
            <person name="Hurst G.B."/>
            <person name="McDonald W.H."/>
            <person name="Robertson J.S."/>
            <person name="Barbe V."/>
            <person name="Calteau A."/>
            <person name="Rouy Z."/>
            <person name="Mangenot S."/>
            <person name="Prigent-Combaret C."/>
            <person name="Normand P."/>
            <person name="Boyer M."/>
            <person name="Siguier P."/>
            <person name="Dessaux Y."/>
            <person name="Elmerich C."/>
            <person name="Condemine G."/>
            <person name="Krishnen G."/>
            <person name="Kennedy I."/>
            <person name="Paterson A.H."/>
            <person name="Gonzalez V."/>
            <person name="Mavingui P."/>
            <person name="Zhulin I.B."/>
        </authorList>
    </citation>
    <scope>NUCLEOTIDE SEQUENCE [LARGE SCALE GENOMIC DNA]</scope>
    <source>
        <strain evidence="3">4B</strain>
    </source>
</reference>
<keyword evidence="1" id="KW-1133">Transmembrane helix</keyword>
<dbReference type="RefSeq" id="WP_014187922.1">
    <property type="nucleotide sequence ID" value="NC_016585.1"/>
</dbReference>
<proteinExistence type="predicted"/>
<protein>
    <recommendedName>
        <fullName evidence="4">CorA-like Mg2+ transporter protein</fullName>
    </recommendedName>
</protein>
<keyword evidence="2" id="KW-0614">Plasmid</keyword>
<sequence>MSIADSLPADARFRLAAWLLVPVRTGLLAGAAAPPTGWTGLAGGAAGPTWGTPDDQARFFLGGLRRRLGFDHGRRWRMEAVPPTELRCGAKAAALRVVDLLALGEWGFLLLRVEAADLLTADEVLRFNRALPAWIPRTVSEHLPDWHVGDGVMPLSGVVRRLLPMGVEPAEELDWFGHDVPLILMVTRDAADGVEPDTLTAALLAGLPPARPDYTLAVPEQERLVGNTMAVWRNWLVGQHGARTLFYAAGETPLTVNIDRYYHLLVVLTAHQQVRLWDFMERLAGLPDAGIGSEGLDLRRELAEFRRIYMPSKASTYPIGDRLYRFFMDRAAVDELASTINRDIAERDKVEQLMGQRRESAILTALTAIASLAVPATTVATILQLDLDKLGSPLHFWGPATIATALAVGIVVISWLRSGAPKR</sequence>
<evidence type="ECO:0000313" key="3">
    <source>
        <dbReference type="Proteomes" id="UP000005667"/>
    </source>
</evidence>
<gene>
    <name evidence="2" type="ordered locus">AZOLI_p10151</name>
</gene>
<name>G7ZB60_AZOL4</name>
<feature type="transmembrane region" description="Helical" evidence="1">
    <location>
        <begin position="361"/>
        <end position="384"/>
    </location>
</feature>
<keyword evidence="1" id="KW-0472">Membrane</keyword>
<evidence type="ECO:0000313" key="2">
    <source>
        <dbReference type="EMBL" id="CBS88455.1"/>
    </source>
</evidence>
<dbReference type="HOGENOM" id="CLU_648369_0_0_5"/>
<organism evidence="2 3">
    <name type="scientific">Azospirillum lipoferum (strain 4B)</name>
    <dbReference type="NCBI Taxonomy" id="862719"/>
    <lineage>
        <taxon>Bacteria</taxon>
        <taxon>Pseudomonadati</taxon>
        <taxon>Pseudomonadota</taxon>
        <taxon>Alphaproteobacteria</taxon>
        <taxon>Rhodospirillales</taxon>
        <taxon>Azospirillaceae</taxon>
        <taxon>Azospirillum</taxon>
    </lineage>
</organism>
<evidence type="ECO:0008006" key="4">
    <source>
        <dbReference type="Google" id="ProtNLM"/>
    </source>
</evidence>
<keyword evidence="3" id="KW-1185">Reference proteome</keyword>
<dbReference type="KEGG" id="ali:AZOLI_p10151"/>
<accession>G7ZB60</accession>
<dbReference type="EMBL" id="FQ311869">
    <property type="protein sequence ID" value="CBS88455.1"/>
    <property type="molecule type" value="Genomic_DNA"/>
</dbReference>
<geneLocation type="plasmid" evidence="2 3">
    <name>AZO_p1</name>
</geneLocation>